<evidence type="ECO:0000313" key="1">
    <source>
        <dbReference type="EMBL" id="SUB97579.1"/>
    </source>
</evidence>
<dbReference type="EMBL" id="UGTL01000002">
    <property type="protein sequence ID" value="SUB97579.1"/>
    <property type="molecule type" value="Genomic_DNA"/>
</dbReference>
<evidence type="ECO:0000313" key="2">
    <source>
        <dbReference type="Proteomes" id="UP000254072"/>
    </source>
</evidence>
<dbReference type="AlphaFoldDB" id="A0A379EF91"/>
<proteinExistence type="predicted"/>
<protein>
    <submittedName>
        <fullName evidence="1">Uncharacterized protein</fullName>
    </submittedName>
</protein>
<organism evidence="1 2">
    <name type="scientific">Prevotella disiens</name>
    <dbReference type="NCBI Taxonomy" id="28130"/>
    <lineage>
        <taxon>Bacteria</taxon>
        <taxon>Pseudomonadati</taxon>
        <taxon>Bacteroidota</taxon>
        <taxon>Bacteroidia</taxon>
        <taxon>Bacteroidales</taxon>
        <taxon>Prevotellaceae</taxon>
        <taxon>Prevotella</taxon>
    </lineage>
</organism>
<reference evidence="1 2" key="1">
    <citation type="submission" date="2018-06" db="EMBL/GenBank/DDBJ databases">
        <authorList>
            <consortium name="Pathogen Informatics"/>
            <person name="Doyle S."/>
        </authorList>
    </citation>
    <scope>NUCLEOTIDE SEQUENCE [LARGE SCALE GENOMIC DNA]</scope>
    <source>
        <strain evidence="1 2">NCTC11157</strain>
    </source>
</reference>
<dbReference type="Proteomes" id="UP000254072">
    <property type="component" value="Unassembled WGS sequence"/>
</dbReference>
<accession>A0A379EF91</accession>
<sequence>MFQFKTCYEKNIGNKEILLYLCQKLFFKINGT</sequence>
<gene>
    <name evidence="1" type="ORF">NCTC11157_02368</name>
</gene>
<name>A0A379EF91_9BACT</name>